<feature type="region of interest" description="Disordered" evidence="1">
    <location>
        <begin position="65"/>
        <end position="84"/>
    </location>
</feature>
<evidence type="ECO:0000313" key="3">
    <source>
        <dbReference type="EMBL" id="MDT0555554.1"/>
    </source>
</evidence>
<evidence type="ECO:0000313" key="4">
    <source>
        <dbReference type="Proteomes" id="UP001254488"/>
    </source>
</evidence>
<keyword evidence="2" id="KW-1133">Transmembrane helix</keyword>
<dbReference type="EMBL" id="JAVRHZ010000002">
    <property type="protein sequence ID" value="MDT0555554.1"/>
    <property type="molecule type" value="Genomic_DNA"/>
</dbReference>
<feature type="compositionally biased region" description="Polar residues" evidence="1">
    <location>
        <begin position="70"/>
        <end position="84"/>
    </location>
</feature>
<keyword evidence="3" id="KW-0808">Transferase</keyword>
<proteinExistence type="predicted"/>
<organism evidence="3 4">
    <name type="scientific">Patiriisocius hiemis</name>
    <dbReference type="NCBI Taxonomy" id="3075604"/>
    <lineage>
        <taxon>Bacteria</taxon>
        <taxon>Pseudomonadati</taxon>
        <taxon>Bacteroidota</taxon>
        <taxon>Flavobacteriia</taxon>
        <taxon>Flavobacteriales</taxon>
        <taxon>Flavobacteriaceae</taxon>
        <taxon>Patiriisocius</taxon>
    </lineage>
</organism>
<dbReference type="InterPro" id="IPR045922">
    <property type="entry name" value="DUF6341"/>
</dbReference>
<sequence>MKEFFEGIQSITESILFAPFDALRELEYTSWVGSNTLNWLFMLIGFVAFIYWMGQLKKFNANNEEDRSSTSHQYLAQDDVNGTL</sequence>
<accession>A0ABU2YD03</accession>
<feature type="transmembrane region" description="Helical" evidence="2">
    <location>
        <begin position="36"/>
        <end position="54"/>
    </location>
</feature>
<reference evidence="3 4" key="1">
    <citation type="submission" date="2023-09" db="EMBL/GenBank/DDBJ databases">
        <authorList>
            <person name="Rey-Velasco X."/>
        </authorList>
    </citation>
    <scope>NUCLEOTIDE SEQUENCE [LARGE SCALE GENOMIC DNA]</scope>
    <source>
        <strain evidence="3 4">W242</strain>
    </source>
</reference>
<evidence type="ECO:0000256" key="2">
    <source>
        <dbReference type="SAM" id="Phobius"/>
    </source>
</evidence>
<keyword evidence="2" id="KW-0812">Transmembrane</keyword>
<keyword evidence="3" id="KW-0328">Glycosyltransferase</keyword>
<dbReference type="GO" id="GO:0016757">
    <property type="term" value="F:glycosyltransferase activity"/>
    <property type="evidence" value="ECO:0007669"/>
    <property type="project" value="UniProtKB-KW"/>
</dbReference>
<protein>
    <submittedName>
        <fullName evidence="3">Uracil phosphoribosyltransferase</fullName>
    </submittedName>
</protein>
<keyword evidence="2" id="KW-0472">Membrane</keyword>
<keyword evidence="4" id="KW-1185">Reference proteome</keyword>
<dbReference type="RefSeq" id="WP_311332504.1">
    <property type="nucleotide sequence ID" value="NZ_JAVRHZ010000002.1"/>
</dbReference>
<gene>
    <name evidence="3" type="ORF">RM538_06030</name>
</gene>
<comment type="caution">
    <text evidence="3">The sequence shown here is derived from an EMBL/GenBank/DDBJ whole genome shotgun (WGS) entry which is preliminary data.</text>
</comment>
<evidence type="ECO:0000256" key="1">
    <source>
        <dbReference type="SAM" id="MobiDB-lite"/>
    </source>
</evidence>
<dbReference type="Proteomes" id="UP001254488">
    <property type="component" value="Unassembled WGS sequence"/>
</dbReference>
<dbReference type="Pfam" id="PF19868">
    <property type="entry name" value="DUF6341"/>
    <property type="match status" value="1"/>
</dbReference>
<name>A0ABU2YD03_9FLAO</name>